<sequence length="188" mass="21396">MVKRRALTQDIVLEKANQLIAENGIENLTVRALADALEIRPQSVYNYADSLTDLLDQVGVRFVQQLADQLMRRLVGVGGKEALMVFAQEFREGCRKQQHLAPILMDPNDMRQLKRTHEALMTLYLQMFKSLHLVGGDEEGLVASTLYRSTLFGFLVQEFGGFLKISQRKIDARFIQTMQLAIDQINPE</sequence>
<dbReference type="OrthoDB" id="71867at2"/>
<reference evidence="4 5" key="1">
    <citation type="journal article" date="2015" name="Genome Announc.">
        <title>Expanding the biotechnology potential of lactobacilli through comparative genomics of 213 strains and associated genera.</title>
        <authorList>
            <person name="Sun Z."/>
            <person name="Harris H.M."/>
            <person name="McCann A."/>
            <person name="Guo C."/>
            <person name="Argimon S."/>
            <person name="Zhang W."/>
            <person name="Yang X."/>
            <person name="Jeffery I.B."/>
            <person name="Cooney J.C."/>
            <person name="Kagawa T.F."/>
            <person name="Liu W."/>
            <person name="Song Y."/>
            <person name="Salvetti E."/>
            <person name="Wrobel A."/>
            <person name="Rasinkangas P."/>
            <person name="Parkhill J."/>
            <person name="Rea M.C."/>
            <person name="O'Sullivan O."/>
            <person name="Ritari J."/>
            <person name="Douillard F.P."/>
            <person name="Paul Ross R."/>
            <person name="Yang R."/>
            <person name="Briner A.E."/>
            <person name="Felis G.E."/>
            <person name="de Vos W.M."/>
            <person name="Barrangou R."/>
            <person name="Klaenhammer T.R."/>
            <person name="Caufield P.W."/>
            <person name="Cui Y."/>
            <person name="Zhang H."/>
            <person name="O'Toole P.W."/>
        </authorList>
    </citation>
    <scope>NUCLEOTIDE SEQUENCE [LARGE SCALE GENOMIC DNA]</scope>
    <source>
        <strain evidence="4 5">DSM 22467</strain>
    </source>
</reference>
<keyword evidence="1 2" id="KW-0238">DNA-binding</keyword>
<accession>A0A0R2LUD1</accession>
<feature type="DNA-binding region" description="H-T-H motif" evidence="2">
    <location>
        <begin position="29"/>
        <end position="48"/>
    </location>
</feature>
<gene>
    <name evidence="4" type="ORF">IV54_GL000202</name>
</gene>
<proteinExistence type="predicted"/>
<dbReference type="PATRIC" id="fig|616990.3.peg.219"/>
<dbReference type="Proteomes" id="UP000051906">
    <property type="component" value="Unassembled WGS sequence"/>
</dbReference>
<dbReference type="EMBL" id="JQCA01000011">
    <property type="protein sequence ID" value="KRO05253.1"/>
    <property type="molecule type" value="Genomic_DNA"/>
</dbReference>
<name>A0A0R2LUD1_9LACO</name>
<dbReference type="GO" id="GO:0003677">
    <property type="term" value="F:DNA binding"/>
    <property type="evidence" value="ECO:0007669"/>
    <property type="project" value="UniProtKB-UniRule"/>
</dbReference>
<evidence type="ECO:0000259" key="3">
    <source>
        <dbReference type="PROSITE" id="PS50977"/>
    </source>
</evidence>
<keyword evidence="5" id="KW-1185">Reference proteome</keyword>
<dbReference type="InterPro" id="IPR001647">
    <property type="entry name" value="HTH_TetR"/>
</dbReference>
<dbReference type="RefSeq" id="WP_057877471.1">
    <property type="nucleotide sequence ID" value="NZ_JQCA01000011.1"/>
</dbReference>
<evidence type="ECO:0000256" key="1">
    <source>
        <dbReference type="ARBA" id="ARBA00023125"/>
    </source>
</evidence>
<dbReference type="Gene3D" id="1.10.357.10">
    <property type="entry name" value="Tetracycline Repressor, domain 2"/>
    <property type="match status" value="1"/>
</dbReference>
<evidence type="ECO:0000313" key="4">
    <source>
        <dbReference type="EMBL" id="KRO05253.1"/>
    </source>
</evidence>
<dbReference type="Gene3D" id="1.10.10.60">
    <property type="entry name" value="Homeodomain-like"/>
    <property type="match status" value="1"/>
</dbReference>
<organism evidence="4 5">
    <name type="scientific">Levilactobacillus paucivorans</name>
    <dbReference type="NCBI Taxonomy" id="616990"/>
    <lineage>
        <taxon>Bacteria</taxon>
        <taxon>Bacillati</taxon>
        <taxon>Bacillota</taxon>
        <taxon>Bacilli</taxon>
        <taxon>Lactobacillales</taxon>
        <taxon>Lactobacillaceae</taxon>
        <taxon>Levilactobacillus</taxon>
    </lineage>
</organism>
<dbReference type="STRING" id="616990.IV54_GL000202"/>
<evidence type="ECO:0000256" key="2">
    <source>
        <dbReference type="PROSITE-ProRule" id="PRU00335"/>
    </source>
</evidence>
<evidence type="ECO:0000313" key="5">
    <source>
        <dbReference type="Proteomes" id="UP000051906"/>
    </source>
</evidence>
<feature type="domain" description="HTH tetR-type" evidence="3">
    <location>
        <begin position="6"/>
        <end position="66"/>
    </location>
</feature>
<dbReference type="InterPro" id="IPR009057">
    <property type="entry name" value="Homeodomain-like_sf"/>
</dbReference>
<dbReference type="PROSITE" id="PS50977">
    <property type="entry name" value="HTH_TETR_2"/>
    <property type="match status" value="1"/>
</dbReference>
<dbReference type="Pfam" id="PF00440">
    <property type="entry name" value="TetR_N"/>
    <property type="match status" value="1"/>
</dbReference>
<comment type="caution">
    <text evidence="4">The sequence shown here is derived from an EMBL/GenBank/DDBJ whole genome shotgun (WGS) entry which is preliminary data.</text>
</comment>
<dbReference type="SUPFAM" id="SSF46689">
    <property type="entry name" value="Homeodomain-like"/>
    <property type="match status" value="1"/>
</dbReference>
<protein>
    <submittedName>
        <fullName evidence="4">Transcriptional regulator</fullName>
    </submittedName>
</protein>
<dbReference type="AlphaFoldDB" id="A0A0R2LUD1"/>